<dbReference type="OrthoDB" id="2599194at2"/>
<dbReference type="RefSeq" id="WP_109682233.1">
    <property type="nucleotide sequence ID" value="NZ_QGGP01000003.1"/>
</dbReference>
<sequence>MNSLFNSENQAVILNRINNLNENSQPKWGTMDVGQMLTHCQKPLEVANGDLQLDTNIGFVKKLMFKLFKPVMYNDKPWQKNLGTVREFKITDTHEFNSEKDKLVQIINVFSTKKDKQDWPVHPMFGTFNTEQWGKMQYKHLDHHLNQFGV</sequence>
<dbReference type="InterPro" id="IPR011463">
    <property type="entry name" value="DUF1569"/>
</dbReference>
<protein>
    <submittedName>
        <fullName evidence="1">Uncharacterized protein DUF1569</fullName>
    </submittedName>
</protein>
<dbReference type="EMBL" id="QGGP01000003">
    <property type="protein sequence ID" value="PWK19246.1"/>
    <property type="molecule type" value="Genomic_DNA"/>
</dbReference>
<accession>A0A316DNA6</accession>
<dbReference type="Gene3D" id="1.20.120.450">
    <property type="entry name" value="dinb family like domain"/>
    <property type="match status" value="1"/>
</dbReference>
<dbReference type="Pfam" id="PF07606">
    <property type="entry name" value="DUF1569"/>
    <property type="match status" value="1"/>
</dbReference>
<organism evidence="1 2">
    <name type="scientific">Xanthomarina spongicola</name>
    <dbReference type="NCBI Taxonomy" id="570520"/>
    <lineage>
        <taxon>Bacteria</taxon>
        <taxon>Pseudomonadati</taxon>
        <taxon>Bacteroidota</taxon>
        <taxon>Flavobacteriia</taxon>
        <taxon>Flavobacteriales</taxon>
        <taxon>Flavobacteriaceae</taxon>
        <taxon>Xanthomarina</taxon>
    </lineage>
</organism>
<reference evidence="1 2" key="1">
    <citation type="submission" date="2018-05" db="EMBL/GenBank/DDBJ databases">
        <title>Genomic Encyclopedia of Archaeal and Bacterial Type Strains, Phase II (KMG-II): from individual species to whole genera.</title>
        <authorList>
            <person name="Goeker M."/>
        </authorList>
    </citation>
    <scope>NUCLEOTIDE SEQUENCE [LARGE SCALE GENOMIC DNA]</scope>
    <source>
        <strain evidence="1 2">DSM 22637</strain>
    </source>
</reference>
<evidence type="ECO:0000313" key="2">
    <source>
        <dbReference type="Proteomes" id="UP000245430"/>
    </source>
</evidence>
<keyword evidence="2" id="KW-1185">Reference proteome</keyword>
<gene>
    <name evidence="1" type="ORF">LX78_01727</name>
</gene>
<comment type="caution">
    <text evidence="1">The sequence shown here is derived from an EMBL/GenBank/DDBJ whole genome shotgun (WGS) entry which is preliminary data.</text>
</comment>
<proteinExistence type="predicted"/>
<dbReference type="AlphaFoldDB" id="A0A316DNA6"/>
<dbReference type="Proteomes" id="UP000245430">
    <property type="component" value="Unassembled WGS sequence"/>
</dbReference>
<dbReference type="InterPro" id="IPR034660">
    <property type="entry name" value="DinB/YfiT-like"/>
</dbReference>
<evidence type="ECO:0000313" key="1">
    <source>
        <dbReference type="EMBL" id="PWK19246.1"/>
    </source>
</evidence>
<name>A0A316DNA6_9FLAO</name>